<protein>
    <submittedName>
        <fullName evidence="2">Uncharacterized protein</fullName>
    </submittedName>
</protein>
<proteinExistence type="predicted"/>
<reference evidence="2" key="1">
    <citation type="submission" date="2023-03" db="UniProtKB">
        <authorList>
            <consortium name="EnsemblPlants"/>
        </authorList>
    </citation>
    <scope>IDENTIFICATION</scope>
</reference>
<dbReference type="EnsemblPlants" id="MELO3C008678.2.1">
    <property type="protein sequence ID" value="MELO3C008678.2.1"/>
    <property type="gene ID" value="MELO3C008678.2"/>
</dbReference>
<dbReference type="Gramene" id="MELO3C008678.2.1">
    <property type="protein sequence ID" value="MELO3C008678.2.1"/>
    <property type="gene ID" value="MELO3C008678.2"/>
</dbReference>
<dbReference type="AlphaFoldDB" id="A0A9I9CUH1"/>
<accession>A0A9I9CUH1</accession>
<evidence type="ECO:0000313" key="2">
    <source>
        <dbReference type="EnsemblPlants" id="MELO3C008678.2.1"/>
    </source>
</evidence>
<evidence type="ECO:0000256" key="1">
    <source>
        <dbReference type="SAM" id="MobiDB-lite"/>
    </source>
</evidence>
<name>A0A9I9CUH1_CUCME</name>
<sequence length="76" mass="8414">MNLTSSTENLKSLQQPTQFPNCECLAINFLETLKNENCRKKTDLGVAKELVVKLGGGNEGEEEEAEEGQTVFMAHQ</sequence>
<feature type="region of interest" description="Disordered" evidence="1">
    <location>
        <begin position="56"/>
        <end position="76"/>
    </location>
</feature>
<organism evidence="2">
    <name type="scientific">Cucumis melo</name>
    <name type="common">Muskmelon</name>
    <dbReference type="NCBI Taxonomy" id="3656"/>
    <lineage>
        <taxon>Eukaryota</taxon>
        <taxon>Viridiplantae</taxon>
        <taxon>Streptophyta</taxon>
        <taxon>Embryophyta</taxon>
        <taxon>Tracheophyta</taxon>
        <taxon>Spermatophyta</taxon>
        <taxon>Magnoliopsida</taxon>
        <taxon>eudicotyledons</taxon>
        <taxon>Gunneridae</taxon>
        <taxon>Pentapetalae</taxon>
        <taxon>rosids</taxon>
        <taxon>fabids</taxon>
        <taxon>Cucurbitales</taxon>
        <taxon>Cucurbitaceae</taxon>
        <taxon>Benincaseae</taxon>
        <taxon>Cucumis</taxon>
    </lineage>
</organism>